<keyword evidence="9" id="KW-0368">Histidine biosynthesis</keyword>
<comment type="pathway">
    <text evidence="4">Amino-acid biosynthesis; L-histidine biosynthesis; L-histidine from 5-phospho-alpha-D-ribose 1-diphosphate: step 2/9.</text>
</comment>
<dbReference type="UniPathway" id="UPA00031">
    <property type="reaction ID" value="UER00007"/>
</dbReference>
<evidence type="ECO:0000313" key="15">
    <source>
        <dbReference type="Proteomes" id="UP001162541"/>
    </source>
</evidence>
<evidence type="ECO:0000259" key="11">
    <source>
        <dbReference type="Pfam" id="PF01502"/>
    </source>
</evidence>
<feature type="domain" description="Phosphoribosyl-AMP cyclohydrolase" evidence="11">
    <location>
        <begin position="115"/>
        <end position="188"/>
    </location>
</feature>
<dbReference type="FunFam" id="3.10.20.810:FF:000001">
    <property type="entry name" value="Histidine biosynthesis bifunctional protein HisIE"/>
    <property type="match status" value="1"/>
</dbReference>
<evidence type="ECO:0000313" key="13">
    <source>
        <dbReference type="EMBL" id="OAE32146.1"/>
    </source>
</evidence>
<comment type="pathway">
    <text evidence="3">Amino-acid biosynthesis; L-histidine biosynthesis; L-histidine from 5-phospho-alpha-D-ribose 1-diphosphate: step 3/9.</text>
</comment>
<dbReference type="Proteomes" id="UP001162541">
    <property type="component" value="Chromosome 5"/>
</dbReference>
<dbReference type="NCBIfam" id="TIGR03188">
    <property type="entry name" value="histidine_hisI"/>
    <property type="match status" value="1"/>
</dbReference>
<evidence type="ECO:0000256" key="8">
    <source>
        <dbReference type="ARBA" id="ARBA00022840"/>
    </source>
</evidence>
<dbReference type="Pfam" id="PF01503">
    <property type="entry name" value="PRA-PH"/>
    <property type="match status" value="1"/>
</dbReference>
<evidence type="ECO:0000256" key="7">
    <source>
        <dbReference type="ARBA" id="ARBA00022801"/>
    </source>
</evidence>
<accession>A0A176WIX5</accession>
<proteinExistence type="predicted"/>
<evidence type="ECO:0000256" key="9">
    <source>
        <dbReference type="ARBA" id="ARBA00023102"/>
    </source>
</evidence>
<evidence type="ECO:0000256" key="3">
    <source>
        <dbReference type="ARBA" id="ARBA00005169"/>
    </source>
</evidence>
<protein>
    <recommendedName>
        <fullName evidence="11">Phosphoribosyl-AMP cyclohydrolase domain-containing protein</fullName>
    </recommendedName>
</protein>
<name>A0A176WIX5_MARPO</name>
<dbReference type="InterPro" id="IPR002496">
    <property type="entry name" value="PRib_AMP_CycHydrolase_dom"/>
</dbReference>
<evidence type="ECO:0000256" key="4">
    <source>
        <dbReference type="ARBA" id="ARBA00005204"/>
    </source>
</evidence>
<dbReference type="InterPro" id="IPR038019">
    <property type="entry name" value="PRib_AMP_CycHydrolase_sf"/>
</dbReference>
<evidence type="ECO:0000256" key="6">
    <source>
        <dbReference type="ARBA" id="ARBA00022741"/>
    </source>
</evidence>
<dbReference type="PANTHER" id="PTHR42945:SF1">
    <property type="entry name" value="HISTIDINE BIOSYNTHESIS BIFUNCTIONAL PROTEIN HIS7"/>
    <property type="match status" value="1"/>
</dbReference>
<keyword evidence="8" id="KW-0067">ATP-binding</keyword>
<evidence type="ECO:0000256" key="2">
    <source>
        <dbReference type="ARBA" id="ARBA00001460"/>
    </source>
</evidence>
<reference evidence="12" key="2">
    <citation type="journal article" date="2019" name="Curr. Biol.">
        <title>Chromatin organization in early land plants reveals an ancestral association between H3K27me3, transposons, and constitutive heterochromatin.</title>
        <authorList>
            <person name="Montgomery S.A."/>
            <person name="Tanizawa Y."/>
            <person name="Galik B."/>
            <person name="Wang N."/>
            <person name="Ito T."/>
            <person name="Mochizuki T."/>
            <person name="Akimcheva S."/>
            <person name="Bowman J."/>
            <person name="Cognat V."/>
            <person name="Drouard L."/>
            <person name="Ekker H."/>
            <person name="Houng S."/>
            <person name="Kohchi T."/>
            <person name="Lin S."/>
            <person name="Liu L.D."/>
            <person name="Nakamura Y."/>
            <person name="Valeeva L.R."/>
            <person name="Shakirov E.V."/>
            <person name="Shippen D.E."/>
            <person name="Wei W."/>
            <person name="Yagura M."/>
            <person name="Yamaoka S."/>
            <person name="Yamato K.T."/>
            <person name="Liu C."/>
            <person name="Berger F."/>
        </authorList>
    </citation>
    <scope>NUCLEOTIDE SEQUENCE [LARGE SCALE GENOMIC DNA]</scope>
    <source>
        <strain evidence="12">Tak-1</strain>
    </source>
</reference>
<keyword evidence="6" id="KW-0547">Nucleotide-binding</keyword>
<keyword evidence="10" id="KW-0511">Multifunctional enzyme</keyword>
<dbReference type="GO" id="GO:0004635">
    <property type="term" value="F:phosphoribosyl-AMP cyclohydrolase activity"/>
    <property type="evidence" value="ECO:0007669"/>
    <property type="project" value="UniProtKB-EC"/>
</dbReference>
<organism evidence="13 14">
    <name type="scientific">Marchantia polymorpha subsp. ruderalis</name>
    <dbReference type="NCBI Taxonomy" id="1480154"/>
    <lineage>
        <taxon>Eukaryota</taxon>
        <taxon>Viridiplantae</taxon>
        <taxon>Streptophyta</taxon>
        <taxon>Embryophyta</taxon>
        <taxon>Marchantiophyta</taxon>
        <taxon>Marchantiopsida</taxon>
        <taxon>Marchantiidae</taxon>
        <taxon>Marchantiales</taxon>
        <taxon>Marchantiaceae</taxon>
        <taxon>Marchantia</taxon>
    </lineage>
</organism>
<dbReference type="InterPro" id="IPR021130">
    <property type="entry name" value="PRib-ATP_PPHydrolase-like"/>
</dbReference>
<dbReference type="Gene3D" id="3.10.20.810">
    <property type="entry name" value="Phosphoribosyl-AMP cyclohydrolase"/>
    <property type="match status" value="1"/>
</dbReference>
<evidence type="ECO:0000313" key="14">
    <source>
        <dbReference type="Proteomes" id="UP000077202"/>
    </source>
</evidence>
<dbReference type="GO" id="GO:0005524">
    <property type="term" value="F:ATP binding"/>
    <property type="evidence" value="ECO:0007669"/>
    <property type="project" value="UniProtKB-KW"/>
</dbReference>
<comment type="catalytic activity">
    <reaction evidence="1">
        <text>1-(5-phospho-beta-D-ribosyl)-5'-AMP + H2O = 1-(5-phospho-beta-D-ribosyl)-5-[(5-phospho-beta-D-ribosylamino)methylideneamino]imidazole-4-carboxamide</text>
        <dbReference type="Rhea" id="RHEA:20049"/>
        <dbReference type="ChEBI" id="CHEBI:15377"/>
        <dbReference type="ChEBI" id="CHEBI:58435"/>
        <dbReference type="ChEBI" id="CHEBI:59457"/>
        <dbReference type="EC" id="3.5.4.19"/>
    </reaction>
</comment>
<dbReference type="AlphaFoldDB" id="A0A176WIX5"/>
<gene>
    <name evidence="13" type="ORF">AXG93_2912s1360</name>
    <name evidence="12" type="ORF">Mp_5g23330</name>
</gene>
<reference evidence="15" key="3">
    <citation type="journal article" date="2020" name="Curr. Biol.">
        <title>Chromatin organization in early land plants reveals an ancestral association between H3K27me3, transposons, and constitutive heterochromatin.</title>
        <authorList>
            <person name="Montgomery S.A."/>
            <person name="Tanizawa Y."/>
            <person name="Galik B."/>
            <person name="Wang N."/>
            <person name="Ito T."/>
            <person name="Mochizuki T."/>
            <person name="Akimcheva S."/>
            <person name="Bowman J.L."/>
            <person name="Cognat V."/>
            <person name="Marechal-Drouard L."/>
            <person name="Ekker H."/>
            <person name="Hong S.F."/>
            <person name="Kohchi T."/>
            <person name="Lin S.S."/>
            <person name="Liu L.D."/>
            <person name="Nakamura Y."/>
            <person name="Valeeva L.R."/>
            <person name="Shakirov E.V."/>
            <person name="Shippen D.E."/>
            <person name="Wei W.L."/>
            <person name="Yagura M."/>
            <person name="Yamaoka S."/>
            <person name="Yamato K.T."/>
            <person name="Liu C."/>
            <person name="Berger F."/>
        </authorList>
    </citation>
    <scope>NUCLEOTIDE SEQUENCE [LARGE SCALE GENOMIC DNA]</scope>
    <source>
        <strain evidence="15">Tak-1</strain>
    </source>
</reference>
<evidence type="ECO:0000256" key="5">
    <source>
        <dbReference type="ARBA" id="ARBA00022605"/>
    </source>
</evidence>
<comment type="catalytic activity">
    <reaction evidence="2">
        <text>1-(5-phospho-beta-D-ribosyl)-ATP + H2O = 1-(5-phospho-beta-D-ribosyl)-5'-AMP + diphosphate + H(+)</text>
        <dbReference type="Rhea" id="RHEA:22828"/>
        <dbReference type="ChEBI" id="CHEBI:15377"/>
        <dbReference type="ChEBI" id="CHEBI:15378"/>
        <dbReference type="ChEBI" id="CHEBI:33019"/>
        <dbReference type="ChEBI" id="CHEBI:59457"/>
        <dbReference type="ChEBI" id="CHEBI:73183"/>
        <dbReference type="EC" id="3.6.1.31"/>
    </reaction>
</comment>
<dbReference type="CDD" id="cd11534">
    <property type="entry name" value="NTP-PPase_HisIE_like"/>
    <property type="match status" value="1"/>
</dbReference>
<dbReference type="SUPFAM" id="SSF141734">
    <property type="entry name" value="HisI-like"/>
    <property type="match status" value="1"/>
</dbReference>
<dbReference type="Gene3D" id="1.10.287.1080">
    <property type="entry name" value="MazG-like"/>
    <property type="match status" value="1"/>
</dbReference>
<dbReference type="Pfam" id="PF01502">
    <property type="entry name" value="PRA-CH"/>
    <property type="match status" value="1"/>
</dbReference>
<dbReference type="SUPFAM" id="SSF101386">
    <property type="entry name" value="all-alpha NTP pyrophosphatases"/>
    <property type="match status" value="1"/>
</dbReference>
<dbReference type="PANTHER" id="PTHR42945">
    <property type="entry name" value="HISTIDINE BIOSYNTHESIS BIFUNCTIONAL PROTEIN"/>
    <property type="match status" value="1"/>
</dbReference>
<dbReference type="GO" id="GO:0004636">
    <property type="term" value="F:phosphoribosyl-ATP diphosphatase activity"/>
    <property type="evidence" value="ECO:0007669"/>
    <property type="project" value="UniProtKB-EC"/>
</dbReference>
<dbReference type="GO" id="GO:0000105">
    <property type="term" value="P:L-histidine biosynthetic process"/>
    <property type="evidence" value="ECO:0007669"/>
    <property type="project" value="UniProtKB-UniPathway"/>
</dbReference>
<dbReference type="EMBL" id="LVLJ01000884">
    <property type="protein sequence ID" value="OAE32146.1"/>
    <property type="molecule type" value="Genomic_DNA"/>
</dbReference>
<dbReference type="InterPro" id="IPR008179">
    <property type="entry name" value="HisE"/>
</dbReference>
<dbReference type="EMBL" id="AP019870">
    <property type="protein sequence ID" value="BBN12842.1"/>
    <property type="molecule type" value="Genomic_DNA"/>
</dbReference>
<dbReference type="Proteomes" id="UP000077202">
    <property type="component" value="Unassembled WGS sequence"/>
</dbReference>
<evidence type="ECO:0000256" key="10">
    <source>
        <dbReference type="ARBA" id="ARBA00023268"/>
    </source>
</evidence>
<keyword evidence="14" id="KW-1185">Reference proteome</keyword>
<evidence type="ECO:0000313" key="12">
    <source>
        <dbReference type="EMBL" id="BBN12842.1"/>
    </source>
</evidence>
<sequence length="308" mass="33388">MAVSWNAALALNVSQLGGAQRLASSGRAQSASSTIFCCAGPTERRASIVRSGVSCSHELASVSDSRKSVVAAATLARAEPVSTPEVEALLDSIKWDSKGLVVAIAQHIDTGAILMQGFSNRDAISATLASRRATFFSRSRSCLWTKGETSENFINVVDVYLDCDRDSIIYLGKPDGPTCHTGAETCYFTSAFESSNPEALTTLYSLESTIASRKVEVTPKPSWTKKLVENPKLLCSKIREEADELCRSLEDNEGRERTISEMADVLYHSMVLCSVQDVKMEEVLAVLRGRFSKSGVEEKASRNVKAQT</sequence>
<reference evidence="13 14" key="1">
    <citation type="submission" date="2016-03" db="EMBL/GenBank/DDBJ databases">
        <title>Mechanisms controlling the formation of the plant cell surface in tip-growing cells are functionally conserved among land plants.</title>
        <authorList>
            <person name="Honkanen S."/>
            <person name="Jones V.A."/>
            <person name="Morieri G."/>
            <person name="Champion C."/>
            <person name="Hetherington A.J."/>
            <person name="Kelly S."/>
            <person name="Saint-Marcoux D."/>
            <person name="Proust H."/>
            <person name="Prescott H."/>
            <person name="Dolan L."/>
        </authorList>
    </citation>
    <scope>NUCLEOTIDE SEQUENCE [LARGE SCALE GENOMIC DNA]</scope>
    <source>
        <strain evidence="14">cv. Tak-1 and cv. Tak-2</strain>
        <tissue evidence="13">Whole gametophyte</tissue>
    </source>
</reference>
<evidence type="ECO:0000256" key="1">
    <source>
        <dbReference type="ARBA" id="ARBA00000024"/>
    </source>
</evidence>
<keyword evidence="7" id="KW-0378">Hydrolase</keyword>
<keyword evidence="5" id="KW-0028">Amino-acid biosynthesis</keyword>